<dbReference type="InterPro" id="IPR013087">
    <property type="entry name" value="Znf_C2H2_type"/>
</dbReference>
<keyword evidence="5" id="KW-1185">Reference proteome</keyword>
<feature type="region of interest" description="Disordered" evidence="2">
    <location>
        <begin position="143"/>
        <end position="288"/>
    </location>
</feature>
<accession>A0A8J2PIK9</accession>
<dbReference type="Proteomes" id="UP000708208">
    <property type="component" value="Unassembled WGS sequence"/>
</dbReference>
<name>A0A8J2PIK9_9HEXA</name>
<feature type="compositionally biased region" description="Basic residues" evidence="2">
    <location>
        <begin position="267"/>
        <end position="288"/>
    </location>
</feature>
<proteinExistence type="predicted"/>
<feature type="domain" description="C2H2-type" evidence="3">
    <location>
        <begin position="84"/>
        <end position="112"/>
    </location>
</feature>
<dbReference type="AlphaFoldDB" id="A0A8J2PIK9"/>
<feature type="compositionally biased region" description="Pro residues" evidence="2">
    <location>
        <begin position="208"/>
        <end position="219"/>
    </location>
</feature>
<keyword evidence="1" id="KW-0863">Zinc-finger</keyword>
<reference evidence="4" key="1">
    <citation type="submission" date="2021-06" db="EMBL/GenBank/DDBJ databases">
        <authorList>
            <person name="Hodson N. C."/>
            <person name="Mongue J. A."/>
            <person name="Jaron S. K."/>
        </authorList>
    </citation>
    <scope>NUCLEOTIDE SEQUENCE</scope>
</reference>
<dbReference type="GO" id="GO:0008270">
    <property type="term" value="F:zinc ion binding"/>
    <property type="evidence" value="ECO:0007669"/>
    <property type="project" value="UniProtKB-KW"/>
</dbReference>
<dbReference type="PROSITE" id="PS00028">
    <property type="entry name" value="ZINC_FINGER_C2H2_1"/>
    <property type="match status" value="1"/>
</dbReference>
<gene>
    <name evidence="4" type="ORF">AFUS01_LOCUS27446</name>
</gene>
<evidence type="ECO:0000259" key="3">
    <source>
        <dbReference type="PROSITE" id="PS50157"/>
    </source>
</evidence>
<keyword evidence="1" id="KW-0862">Zinc</keyword>
<dbReference type="PROSITE" id="PS50157">
    <property type="entry name" value="ZINC_FINGER_C2H2_2"/>
    <property type="match status" value="1"/>
</dbReference>
<comment type="caution">
    <text evidence="4">The sequence shown here is derived from an EMBL/GenBank/DDBJ whole genome shotgun (WGS) entry which is preliminary data.</text>
</comment>
<evidence type="ECO:0000256" key="1">
    <source>
        <dbReference type="PROSITE-ProRule" id="PRU00042"/>
    </source>
</evidence>
<evidence type="ECO:0000256" key="2">
    <source>
        <dbReference type="SAM" id="MobiDB-lite"/>
    </source>
</evidence>
<feature type="compositionally biased region" description="Basic residues" evidence="2">
    <location>
        <begin position="220"/>
        <end position="229"/>
    </location>
</feature>
<dbReference type="EMBL" id="CAJVCH010379924">
    <property type="protein sequence ID" value="CAG7816850.1"/>
    <property type="molecule type" value="Genomic_DNA"/>
</dbReference>
<dbReference type="OrthoDB" id="3561125at2759"/>
<feature type="compositionally biased region" description="Basic and acidic residues" evidence="2">
    <location>
        <begin position="59"/>
        <end position="74"/>
    </location>
</feature>
<sequence length="311" mass="35244">MPERCSLCDYRSSTSQKLTLHVENAHGPGTITPGKVSFFKSLSILNVPRKIKGASSMKAAKDEGPERDSHGHVKLEDGNVSDLFDCPLCTYECTQLSELRIHARVVHLKEKLPTTDLPAPSIPPLNHQELRVPTKAQLKETTGKLNNDELGSNLTSPTQNISRNNVRAPGAELKKEPLEPSSQTLLEPNEKQPLRPPTKAQLKEFPQEFPPKLTPVAPRPKPRGRKSKRKLSDDSNYSPPISFKGYRRSHTTEDRSSDSGPEYTARCKIRRRKRLDGRKNRSLKRRQCTFRIVNTSPVKHREHLRRRTHVK</sequence>
<feature type="compositionally biased region" description="Polar residues" evidence="2">
    <location>
        <begin position="143"/>
        <end position="165"/>
    </location>
</feature>
<evidence type="ECO:0000313" key="5">
    <source>
        <dbReference type="Proteomes" id="UP000708208"/>
    </source>
</evidence>
<organism evidence="4 5">
    <name type="scientific">Allacma fusca</name>
    <dbReference type="NCBI Taxonomy" id="39272"/>
    <lineage>
        <taxon>Eukaryota</taxon>
        <taxon>Metazoa</taxon>
        <taxon>Ecdysozoa</taxon>
        <taxon>Arthropoda</taxon>
        <taxon>Hexapoda</taxon>
        <taxon>Collembola</taxon>
        <taxon>Symphypleona</taxon>
        <taxon>Sminthuridae</taxon>
        <taxon>Allacma</taxon>
    </lineage>
</organism>
<evidence type="ECO:0000313" key="4">
    <source>
        <dbReference type="EMBL" id="CAG7816850.1"/>
    </source>
</evidence>
<protein>
    <recommendedName>
        <fullName evidence="3">C2H2-type domain-containing protein</fullName>
    </recommendedName>
</protein>
<dbReference type="SMART" id="SM00355">
    <property type="entry name" value="ZnF_C2H2"/>
    <property type="match status" value="2"/>
</dbReference>
<feature type="region of interest" description="Disordered" evidence="2">
    <location>
        <begin position="54"/>
        <end position="74"/>
    </location>
</feature>
<keyword evidence="1" id="KW-0479">Metal-binding</keyword>